<gene>
    <name evidence="2" type="ORF">GCM10009863_67350</name>
</gene>
<feature type="compositionally biased region" description="Basic and acidic residues" evidence="1">
    <location>
        <begin position="68"/>
        <end position="77"/>
    </location>
</feature>
<name>A0ABN3R1J7_9ACTN</name>
<evidence type="ECO:0000313" key="3">
    <source>
        <dbReference type="Proteomes" id="UP001501447"/>
    </source>
</evidence>
<keyword evidence="3" id="KW-1185">Reference proteome</keyword>
<protein>
    <submittedName>
        <fullName evidence="2">Uncharacterized protein</fullName>
    </submittedName>
</protein>
<dbReference type="EMBL" id="BAAARJ010000040">
    <property type="protein sequence ID" value="GAA2640681.1"/>
    <property type="molecule type" value="Genomic_DNA"/>
</dbReference>
<reference evidence="2 3" key="1">
    <citation type="journal article" date="2019" name="Int. J. Syst. Evol. Microbiol.">
        <title>The Global Catalogue of Microorganisms (GCM) 10K type strain sequencing project: providing services to taxonomists for standard genome sequencing and annotation.</title>
        <authorList>
            <consortium name="The Broad Institute Genomics Platform"/>
            <consortium name="The Broad Institute Genome Sequencing Center for Infectious Disease"/>
            <person name="Wu L."/>
            <person name="Ma J."/>
        </authorList>
    </citation>
    <scope>NUCLEOTIDE SEQUENCE [LARGE SCALE GENOMIC DNA]</scope>
    <source>
        <strain evidence="2 3">JCM 16373</strain>
    </source>
</reference>
<evidence type="ECO:0000256" key="1">
    <source>
        <dbReference type="SAM" id="MobiDB-lite"/>
    </source>
</evidence>
<proteinExistence type="predicted"/>
<comment type="caution">
    <text evidence="2">The sequence shown here is derived from an EMBL/GenBank/DDBJ whole genome shotgun (WGS) entry which is preliminary data.</text>
</comment>
<dbReference type="Proteomes" id="UP001501447">
    <property type="component" value="Unassembled WGS sequence"/>
</dbReference>
<organism evidence="2 3">
    <name type="scientific">Streptomyces axinellae</name>
    <dbReference type="NCBI Taxonomy" id="552788"/>
    <lineage>
        <taxon>Bacteria</taxon>
        <taxon>Bacillati</taxon>
        <taxon>Actinomycetota</taxon>
        <taxon>Actinomycetes</taxon>
        <taxon>Kitasatosporales</taxon>
        <taxon>Streptomycetaceae</taxon>
        <taxon>Streptomyces</taxon>
    </lineage>
</organism>
<evidence type="ECO:0000313" key="2">
    <source>
        <dbReference type="EMBL" id="GAA2640681.1"/>
    </source>
</evidence>
<feature type="compositionally biased region" description="Basic and acidic residues" evidence="1">
    <location>
        <begin position="50"/>
        <end position="61"/>
    </location>
</feature>
<feature type="region of interest" description="Disordered" evidence="1">
    <location>
        <begin position="47"/>
        <end position="100"/>
    </location>
</feature>
<sequence length="100" mass="10800">MRADLGGEMPSLLGSLAHPDVLQFSVEVAGERVYGLVHPDSESWARITPRSHDTARLDHGARGTYGQSDHRYSEDGSRQASRGPRLTPSLSARMGATNSP</sequence>
<accession>A0ABN3R1J7</accession>